<name>A0ABZ2WDZ7_9STAP</name>
<gene>
    <name evidence="1" type="ORF">SHJJP9002_002438</name>
</gene>
<evidence type="ECO:0008006" key="3">
    <source>
        <dbReference type="Google" id="ProtNLM"/>
    </source>
</evidence>
<dbReference type="EMBL" id="CP133006">
    <property type="protein sequence ID" value="WZG10420.1"/>
    <property type="molecule type" value="Genomic_DNA"/>
</dbReference>
<evidence type="ECO:0000313" key="1">
    <source>
        <dbReference type="EMBL" id="WZG10420.1"/>
    </source>
</evidence>
<keyword evidence="2" id="KW-1185">Reference proteome</keyword>
<dbReference type="RefSeq" id="WP_341636578.1">
    <property type="nucleotide sequence ID" value="NZ_CP133006.1"/>
</dbReference>
<dbReference type="Proteomes" id="UP001468345">
    <property type="component" value="Chromosome"/>
</dbReference>
<accession>A0ABZ2WDZ7</accession>
<evidence type="ECO:0000313" key="2">
    <source>
        <dbReference type="Proteomes" id="UP001468345"/>
    </source>
</evidence>
<sequence>MNKMTKDEYIDQTEKMHHILGQSDYALELNKWLVDYCNSKPLDEEISKDLGELLFNISNKLTIDLTDLKMQITNTRKGSK</sequence>
<proteinExistence type="predicted"/>
<protein>
    <recommendedName>
        <fullName evidence="3">Phage protein</fullName>
    </recommendedName>
</protein>
<organism evidence="1 2">
    <name type="scientific">Staphylococcus casei</name>
    <dbReference type="NCBI Taxonomy" id="201828"/>
    <lineage>
        <taxon>Bacteria</taxon>
        <taxon>Bacillati</taxon>
        <taxon>Bacillota</taxon>
        <taxon>Bacilli</taxon>
        <taxon>Bacillales</taxon>
        <taxon>Staphylococcaceae</taxon>
        <taxon>Staphylococcus</taxon>
    </lineage>
</organism>
<reference evidence="1 2" key="1">
    <citation type="journal article" date="2024" name="ISME J.">
        <title>Staphylococcus epidermidis bacteriocin A37 kills natural competitors with a unique mechanism of action.</title>
        <authorList>
            <person name="Puls J.S."/>
            <person name="Winnerling B."/>
            <person name="Power J.J."/>
            <person name="Kruger A.M."/>
            <person name="Brajtenbach D."/>
            <person name="Johnson M."/>
            <person name="Bilici K."/>
            <person name="Camus L."/>
            <person name="Fliesswasser T."/>
            <person name="Schneider T."/>
            <person name="Sahl H.G."/>
            <person name="Ghosal D."/>
            <person name="Kubitscheck U."/>
            <person name="Heilbronner S."/>
            <person name="Grein F."/>
        </authorList>
    </citation>
    <scope>NUCLEOTIDE SEQUENCE [LARGE SCALE GENOMIC DNA]</scope>
    <source>
        <strain evidence="1 2">SCK7</strain>
    </source>
</reference>